<dbReference type="EMBL" id="BGPR01043228">
    <property type="protein sequence ID" value="GBO19808.1"/>
    <property type="molecule type" value="Genomic_DNA"/>
</dbReference>
<reference evidence="1 2" key="1">
    <citation type="journal article" date="2019" name="Sci. Rep.">
        <title>Orb-weaving spider Araneus ventricosus genome elucidates the spidroin gene catalogue.</title>
        <authorList>
            <person name="Kono N."/>
            <person name="Nakamura H."/>
            <person name="Ohtoshi R."/>
            <person name="Moran D.A.P."/>
            <person name="Shinohara A."/>
            <person name="Yoshida Y."/>
            <person name="Fujiwara M."/>
            <person name="Mori M."/>
            <person name="Tomita M."/>
            <person name="Arakawa K."/>
        </authorList>
    </citation>
    <scope>NUCLEOTIDE SEQUENCE [LARGE SCALE GENOMIC DNA]</scope>
</reference>
<proteinExistence type="predicted"/>
<organism evidence="1 2">
    <name type="scientific">Araneus ventricosus</name>
    <name type="common">Orbweaver spider</name>
    <name type="synonym">Epeira ventricosa</name>
    <dbReference type="NCBI Taxonomy" id="182803"/>
    <lineage>
        <taxon>Eukaryota</taxon>
        <taxon>Metazoa</taxon>
        <taxon>Ecdysozoa</taxon>
        <taxon>Arthropoda</taxon>
        <taxon>Chelicerata</taxon>
        <taxon>Arachnida</taxon>
        <taxon>Araneae</taxon>
        <taxon>Araneomorphae</taxon>
        <taxon>Entelegynae</taxon>
        <taxon>Araneoidea</taxon>
        <taxon>Araneidae</taxon>
        <taxon>Araneus</taxon>
    </lineage>
</organism>
<name>A0A4Y2V5H5_ARAVE</name>
<accession>A0A4Y2V5H5</accession>
<sequence length="115" mass="12558">MRVCISGERQSRGWIIGVARSLINDDEQKRATNVSRGTALLWRGCRSPMSCSAVVLWRRCLLAGAGECQPCVDAYLGGRLSNCTWGKYQSPGAIRVSSALSKTPLLRRLFDVLAG</sequence>
<comment type="caution">
    <text evidence="1">The sequence shown here is derived from an EMBL/GenBank/DDBJ whole genome shotgun (WGS) entry which is preliminary data.</text>
</comment>
<evidence type="ECO:0000313" key="2">
    <source>
        <dbReference type="Proteomes" id="UP000499080"/>
    </source>
</evidence>
<dbReference type="AlphaFoldDB" id="A0A4Y2V5H5"/>
<keyword evidence="2" id="KW-1185">Reference proteome</keyword>
<protein>
    <submittedName>
        <fullName evidence="1">Uncharacterized protein</fullName>
    </submittedName>
</protein>
<evidence type="ECO:0000313" key="1">
    <source>
        <dbReference type="EMBL" id="GBO19808.1"/>
    </source>
</evidence>
<gene>
    <name evidence="1" type="ORF">AVEN_62894_1</name>
</gene>
<dbReference type="Proteomes" id="UP000499080">
    <property type="component" value="Unassembled WGS sequence"/>
</dbReference>